<gene>
    <name evidence="2" type="ORF">HZT40_07435</name>
</gene>
<dbReference type="KEGG" id="this:HZT40_07435"/>
<keyword evidence="3" id="KW-1185">Reference proteome</keyword>
<organism evidence="2 3">
    <name type="scientific">Candidatus Thiothrix singaporensis</name>
    <dbReference type="NCBI Taxonomy" id="2799669"/>
    <lineage>
        <taxon>Bacteria</taxon>
        <taxon>Pseudomonadati</taxon>
        <taxon>Pseudomonadota</taxon>
        <taxon>Gammaproteobacteria</taxon>
        <taxon>Thiotrichales</taxon>
        <taxon>Thiotrichaceae</taxon>
        <taxon>Thiothrix</taxon>
    </lineage>
</organism>
<reference evidence="2" key="1">
    <citation type="submission" date="2020-06" db="EMBL/GenBank/DDBJ databases">
        <title>Analysis procedures for assessing recovery of high quality, complete, closed genomes from Nanopore long read metagenome sequencing.</title>
        <authorList>
            <person name="Bessarab I."/>
            <person name="Arumugam K."/>
            <person name="Haryono M."/>
            <person name="Liu X."/>
            <person name="Roy S."/>
            <person name="Zuniga-Montanez R.E."/>
            <person name="Qiu G."/>
            <person name="Drautz-Moses D.I."/>
            <person name="Law Y.Y."/>
            <person name="Wuertz S."/>
            <person name="Lauro F.M."/>
            <person name="Huson D.H."/>
            <person name="Williams R.B."/>
        </authorList>
    </citation>
    <scope>NUCLEOTIDE SEQUENCE [LARGE SCALE GENOMIC DNA]</scope>
    <source>
        <strain evidence="2">SSD2</strain>
    </source>
</reference>
<feature type="region of interest" description="Disordered" evidence="1">
    <location>
        <begin position="1"/>
        <end position="36"/>
    </location>
</feature>
<accession>A0A7L6AR57</accession>
<dbReference type="EMBL" id="CP059265">
    <property type="protein sequence ID" value="QLQ31457.1"/>
    <property type="molecule type" value="Genomic_DNA"/>
</dbReference>
<feature type="compositionally biased region" description="Polar residues" evidence="1">
    <location>
        <begin position="1"/>
        <end position="11"/>
    </location>
</feature>
<sequence>MHESQLYQWRSQHQHQHQHQQTVFWSSKTGHPLKHI</sequence>
<evidence type="ECO:0000313" key="2">
    <source>
        <dbReference type="EMBL" id="QLQ31457.1"/>
    </source>
</evidence>
<dbReference type="Proteomes" id="UP000510621">
    <property type="component" value="Chromosome"/>
</dbReference>
<proteinExistence type="predicted"/>
<name>A0A7L6AR57_9GAMM</name>
<dbReference type="AlphaFoldDB" id="A0A7L6AR57"/>
<evidence type="ECO:0000256" key="1">
    <source>
        <dbReference type="SAM" id="MobiDB-lite"/>
    </source>
</evidence>
<evidence type="ECO:0000313" key="3">
    <source>
        <dbReference type="Proteomes" id="UP000510621"/>
    </source>
</evidence>
<protein>
    <submittedName>
        <fullName evidence="2">Uncharacterized protein</fullName>
    </submittedName>
</protein>